<accession>A0AAE0Y508</accession>
<evidence type="ECO:0000313" key="3">
    <source>
        <dbReference type="Proteomes" id="UP001283361"/>
    </source>
</evidence>
<evidence type="ECO:0000256" key="1">
    <source>
        <dbReference type="SAM" id="MobiDB-lite"/>
    </source>
</evidence>
<feature type="region of interest" description="Disordered" evidence="1">
    <location>
        <begin position="172"/>
        <end position="207"/>
    </location>
</feature>
<name>A0AAE0Y508_9GAST</name>
<gene>
    <name evidence="2" type="ORF">RRG08_037128</name>
</gene>
<proteinExistence type="predicted"/>
<evidence type="ECO:0000313" key="2">
    <source>
        <dbReference type="EMBL" id="KAK3733336.1"/>
    </source>
</evidence>
<comment type="caution">
    <text evidence="2">The sequence shown here is derived from an EMBL/GenBank/DDBJ whole genome shotgun (WGS) entry which is preliminary data.</text>
</comment>
<dbReference type="AlphaFoldDB" id="A0AAE0Y508"/>
<dbReference type="Proteomes" id="UP001283361">
    <property type="component" value="Unassembled WGS sequence"/>
</dbReference>
<keyword evidence="3" id="KW-1185">Reference proteome</keyword>
<protein>
    <submittedName>
        <fullName evidence="2">Uncharacterized protein</fullName>
    </submittedName>
</protein>
<organism evidence="2 3">
    <name type="scientific">Elysia crispata</name>
    <name type="common">lettuce slug</name>
    <dbReference type="NCBI Taxonomy" id="231223"/>
    <lineage>
        <taxon>Eukaryota</taxon>
        <taxon>Metazoa</taxon>
        <taxon>Spiralia</taxon>
        <taxon>Lophotrochozoa</taxon>
        <taxon>Mollusca</taxon>
        <taxon>Gastropoda</taxon>
        <taxon>Heterobranchia</taxon>
        <taxon>Euthyneura</taxon>
        <taxon>Panpulmonata</taxon>
        <taxon>Sacoglossa</taxon>
        <taxon>Placobranchoidea</taxon>
        <taxon>Plakobranchidae</taxon>
        <taxon>Elysia</taxon>
    </lineage>
</organism>
<sequence length="207" mass="22948">MRGRLEWRKGSQVTVQSSIRKIILAEIFQGVSISATAHRTLDTDDPSRRTLIVSLTKPGLSVRRPLPPSPRFTPAGFHGCARVMVRKIPLRCEDGSDHIVAEMCKSRSSVCRLEPVEKSCSTDSTGVASERPVKRIKYYAFNPEVTRGRPEARDKSGIHRVISFLERQTRPAGTLHTLKRKDQTRAGCGPQGSGQDLGESTPRQFVA</sequence>
<dbReference type="EMBL" id="JAWDGP010006903">
    <property type="protein sequence ID" value="KAK3733336.1"/>
    <property type="molecule type" value="Genomic_DNA"/>
</dbReference>
<reference evidence="2" key="1">
    <citation type="journal article" date="2023" name="G3 (Bethesda)">
        <title>A reference genome for the long-term kleptoplast-retaining sea slug Elysia crispata morphotype clarki.</title>
        <authorList>
            <person name="Eastman K.E."/>
            <person name="Pendleton A.L."/>
            <person name="Shaikh M.A."/>
            <person name="Suttiyut T."/>
            <person name="Ogas R."/>
            <person name="Tomko P."/>
            <person name="Gavelis G."/>
            <person name="Widhalm J.R."/>
            <person name="Wisecaver J.H."/>
        </authorList>
    </citation>
    <scope>NUCLEOTIDE SEQUENCE</scope>
    <source>
        <strain evidence="2">ECLA1</strain>
    </source>
</reference>